<evidence type="ECO:0000313" key="3">
    <source>
        <dbReference type="EMBL" id="HGI30583.1"/>
    </source>
</evidence>
<dbReference type="InterPro" id="IPR013022">
    <property type="entry name" value="Xyl_isomerase-like_TIM-brl"/>
</dbReference>
<keyword evidence="1 3" id="KW-0413">Isomerase</keyword>
<sequence length="294" mass="33109">MPMGRLLYAVHAYAWMSRWTEESLPLLPRARELGFDAIEIPLMDIESVHPQSIRKEAERLGLRIVTSTVLSEETDVSSPDAAVRRKGLEYLKRCVDVSAEMGALSFSGVIYSALGKRIATIPGREYLERAAEALKKVAQWAQDTQLLVGIEPVNRYETFLINTCDQALELLRMIDEPNMRIHLDSYHMNIEENDFYTPTKKAIPYLCHYHLSESHRGIPGTGTVDWEGIFRALAEGDYRGVVGMESFAEVSDSMRAGTCVWRKMAPSSDVLLKEGLAFLKTLEKRHFAPSGGKK</sequence>
<gene>
    <name evidence="3" type="ORF">ENV30_04645</name>
</gene>
<dbReference type="InterPro" id="IPR050417">
    <property type="entry name" value="Sugar_Epim/Isomerase"/>
</dbReference>
<proteinExistence type="predicted"/>
<evidence type="ECO:0000259" key="2">
    <source>
        <dbReference type="Pfam" id="PF01261"/>
    </source>
</evidence>
<comment type="caution">
    <text evidence="3">The sequence shown here is derived from an EMBL/GenBank/DDBJ whole genome shotgun (WGS) entry which is preliminary data.</text>
</comment>
<accession>A0A7V4DDQ1</accession>
<organism evidence="3">
    <name type="scientific">Candidatus Caldatribacterium californiense</name>
    <dbReference type="NCBI Taxonomy" id="1454726"/>
    <lineage>
        <taxon>Bacteria</taxon>
        <taxon>Pseudomonadati</taxon>
        <taxon>Atribacterota</taxon>
        <taxon>Atribacteria</taxon>
        <taxon>Atribacterales</taxon>
        <taxon>Candidatus Caldatribacteriaceae</taxon>
        <taxon>Candidatus Caldatribacterium</taxon>
    </lineage>
</organism>
<protein>
    <submittedName>
        <fullName evidence="3">Sugar phosphate isomerase/epimerase</fullName>
    </submittedName>
</protein>
<dbReference type="EMBL" id="DTFV01000064">
    <property type="protein sequence ID" value="HGI30583.1"/>
    <property type="molecule type" value="Genomic_DNA"/>
</dbReference>
<evidence type="ECO:0000256" key="1">
    <source>
        <dbReference type="ARBA" id="ARBA00023235"/>
    </source>
</evidence>
<name>A0A7V4DDQ1_9BACT</name>
<dbReference type="InterPro" id="IPR036237">
    <property type="entry name" value="Xyl_isomerase-like_sf"/>
</dbReference>
<dbReference type="SUPFAM" id="SSF51658">
    <property type="entry name" value="Xylose isomerase-like"/>
    <property type="match status" value="1"/>
</dbReference>
<dbReference type="Gene3D" id="3.20.20.150">
    <property type="entry name" value="Divalent-metal-dependent TIM barrel enzymes"/>
    <property type="match status" value="1"/>
</dbReference>
<dbReference type="AlphaFoldDB" id="A0A7V4DDQ1"/>
<reference evidence="3" key="1">
    <citation type="journal article" date="2020" name="mSystems">
        <title>Genome- and Community-Level Interaction Insights into Carbon Utilization and Element Cycling Functions of Hydrothermarchaeota in Hydrothermal Sediment.</title>
        <authorList>
            <person name="Zhou Z."/>
            <person name="Liu Y."/>
            <person name="Xu W."/>
            <person name="Pan J."/>
            <person name="Luo Z.H."/>
            <person name="Li M."/>
        </authorList>
    </citation>
    <scope>NUCLEOTIDE SEQUENCE [LARGE SCALE GENOMIC DNA]</scope>
    <source>
        <strain evidence="3">SpSt-747</strain>
    </source>
</reference>
<dbReference type="PANTHER" id="PTHR43489">
    <property type="entry name" value="ISOMERASE"/>
    <property type="match status" value="1"/>
</dbReference>
<dbReference type="PANTHER" id="PTHR43489:SF7">
    <property type="entry name" value="3-DEHYDRO-D-GULOSIDE 4-EPIMERASE-RELATED"/>
    <property type="match status" value="1"/>
</dbReference>
<dbReference type="GO" id="GO:0016853">
    <property type="term" value="F:isomerase activity"/>
    <property type="evidence" value="ECO:0007669"/>
    <property type="project" value="UniProtKB-KW"/>
</dbReference>
<dbReference type="Pfam" id="PF01261">
    <property type="entry name" value="AP_endonuc_2"/>
    <property type="match status" value="1"/>
</dbReference>
<feature type="domain" description="Xylose isomerase-like TIM barrel" evidence="2">
    <location>
        <begin position="29"/>
        <end position="280"/>
    </location>
</feature>